<dbReference type="PRINTS" id="PR01790">
    <property type="entry name" value="SMP30FAMILY"/>
</dbReference>
<dbReference type="InterPro" id="IPR013658">
    <property type="entry name" value="SGL"/>
</dbReference>
<keyword evidence="3" id="KW-0479">Metal-binding</keyword>
<proteinExistence type="predicted"/>
<dbReference type="InterPro" id="IPR051262">
    <property type="entry name" value="SMP-30/CGR1_Lactonase"/>
</dbReference>
<sequence>MQRREFLSHSLTALAGLSIATNSEAQDLENAAPRDWSGNTPLRYPDPDLIALDQRFQRYIPFNTPIQRHHIGTFWAEGPAWNGVGRYLVWSDIPNNVQLRWIEDDDRVTVFREPAGNSNGNTFDYQGRQLSCEHGNRRVVRYEYDGSVTVIADNFEGIPLNSPNDVVVHPDGSIWFTDPPYGIRGDYEGNRAEQELPLSVYRVDADNGRISRVTDDIDAPNGLCFSPDYSLLYVANTGAGRDIKVWDVDGARLRNGRVFAELVNPVNGNRTSADGIRCDVDGNVWAGARPGVQIIAQDGDTIGVIRLPEVCANICFGGAKRNRLFMTASQSLYSVYVGVRGAGIA</sequence>
<dbReference type="PANTHER" id="PTHR47572:SF4">
    <property type="entry name" value="LACTONASE DRP35"/>
    <property type="match status" value="1"/>
</dbReference>
<protein>
    <submittedName>
        <fullName evidence="5">SMP-30/gluconolactonase/LRE family protein</fullName>
    </submittedName>
</protein>
<dbReference type="Proteomes" id="UP000320404">
    <property type="component" value="Unassembled WGS sequence"/>
</dbReference>
<comment type="cofactor">
    <cofactor evidence="3">
        <name>Zn(2+)</name>
        <dbReference type="ChEBI" id="CHEBI:29105"/>
    </cofactor>
    <text evidence="3">Binds 1 divalent metal cation per subunit.</text>
</comment>
<evidence type="ECO:0000259" key="4">
    <source>
        <dbReference type="Pfam" id="PF08450"/>
    </source>
</evidence>
<evidence type="ECO:0000313" key="5">
    <source>
        <dbReference type="EMBL" id="RZO75468.1"/>
    </source>
</evidence>
<feature type="domain" description="SMP-30/Gluconolactonase/LRE-like region" evidence="4">
    <location>
        <begin position="75"/>
        <end position="329"/>
    </location>
</feature>
<dbReference type="AlphaFoldDB" id="A0A520RZ33"/>
<keyword evidence="3" id="KW-0862">Zinc</keyword>
<dbReference type="SUPFAM" id="SSF63829">
    <property type="entry name" value="Calcium-dependent phosphotriesterase"/>
    <property type="match status" value="1"/>
</dbReference>
<name>A0A520RZ33_9GAMM</name>
<dbReference type="GO" id="GO:0016787">
    <property type="term" value="F:hydrolase activity"/>
    <property type="evidence" value="ECO:0007669"/>
    <property type="project" value="UniProtKB-KW"/>
</dbReference>
<feature type="binding site" evidence="3">
    <location>
        <position position="77"/>
    </location>
    <ligand>
        <name>a divalent metal cation</name>
        <dbReference type="ChEBI" id="CHEBI:60240"/>
    </ligand>
</feature>
<evidence type="ECO:0000256" key="3">
    <source>
        <dbReference type="PIRSR" id="PIRSR605511-2"/>
    </source>
</evidence>
<feature type="binding site" evidence="3">
    <location>
        <position position="164"/>
    </location>
    <ligand>
        <name>substrate</name>
    </ligand>
</feature>
<feature type="active site" description="Proton donor/acceptor" evidence="2">
    <location>
        <position position="274"/>
    </location>
</feature>
<evidence type="ECO:0000256" key="2">
    <source>
        <dbReference type="PIRSR" id="PIRSR605511-1"/>
    </source>
</evidence>
<feature type="binding site" evidence="3">
    <location>
        <position position="221"/>
    </location>
    <ligand>
        <name>a divalent metal cation</name>
        <dbReference type="ChEBI" id="CHEBI:60240"/>
    </ligand>
</feature>
<dbReference type="Pfam" id="PF08450">
    <property type="entry name" value="SGL"/>
    <property type="match status" value="1"/>
</dbReference>
<feature type="binding site" evidence="3">
    <location>
        <position position="274"/>
    </location>
    <ligand>
        <name>a divalent metal cation</name>
        <dbReference type="ChEBI" id="CHEBI:60240"/>
    </ligand>
</feature>
<dbReference type="InterPro" id="IPR005511">
    <property type="entry name" value="SMP-30"/>
</dbReference>
<dbReference type="GO" id="GO:0046872">
    <property type="term" value="F:metal ion binding"/>
    <property type="evidence" value="ECO:0007669"/>
    <property type="project" value="UniProtKB-KW"/>
</dbReference>
<dbReference type="PANTHER" id="PTHR47572">
    <property type="entry name" value="LIPOPROTEIN-RELATED"/>
    <property type="match status" value="1"/>
</dbReference>
<dbReference type="InterPro" id="IPR011042">
    <property type="entry name" value="6-blade_b-propeller_TolB-like"/>
</dbReference>
<gene>
    <name evidence="5" type="ORF">EVA69_04190</name>
</gene>
<organism evidence="5 6">
    <name type="scientific">OM182 bacterium</name>
    <dbReference type="NCBI Taxonomy" id="2510334"/>
    <lineage>
        <taxon>Bacteria</taxon>
        <taxon>Pseudomonadati</taxon>
        <taxon>Pseudomonadota</taxon>
        <taxon>Gammaproteobacteria</taxon>
        <taxon>OMG group</taxon>
        <taxon>OM182 clade</taxon>
    </lineage>
</organism>
<accession>A0A520RZ33</accession>
<comment type="caution">
    <text evidence="5">The sequence shown here is derived from an EMBL/GenBank/DDBJ whole genome shotgun (WGS) entry which is preliminary data.</text>
</comment>
<dbReference type="EMBL" id="SHAH01000055">
    <property type="protein sequence ID" value="RZO75468.1"/>
    <property type="molecule type" value="Genomic_DNA"/>
</dbReference>
<evidence type="ECO:0000313" key="6">
    <source>
        <dbReference type="Proteomes" id="UP000320404"/>
    </source>
</evidence>
<keyword evidence="1" id="KW-0378">Hydrolase</keyword>
<reference evidence="5 6" key="1">
    <citation type="submission" date="2019-02" db="EMBL/GenBank/DDBJ databases">
        <title>Prokaryotic population dynamics and viral predation in marine succession experiment using metagenomics: the confinement effect.</title>
        <authorList>
            <person name="Haro-Moreno J.M."/>
            <person name="Rodriguez-Valera F."/>
            <person name="Lopez-Perez M."/>
        </authorList>
    </citation>
    <scope>NUCLEOTIDE SEQUENCE [LARGE SCALE GENOMIC DNA]</scope>
    <source>
        <strain evidence="5">MED-G158</strain>
    </source>
</reference>
<evidence type="ECO:0000256" key="1">
    <source>
        <dbReference type="ARBA" id="ARBA00022801"/>
    </source>
</evidence>
<dbReference type="Gene3D" id="2.120.10.30">
    <property type="entry name" value="TolB, C-terminal domain"/>
    <property type="match status" value="1"/>
</dbReference>